<evidence type="ECO:0000256" key="3">
    <source>
        <dbReference type="SAM" id="SignalP"/>
    </source>
</evidence>
<accession>A0A2G5ST78</accession>
<keyword evidence="2" id="KW-0325">Glycoprotein</keyword>
<dbReference type="Gene3D" id="3.50.30.30">
    <property type="match status" value="1"/>
</dbReference>
<dbReference type="Pfam" id="PF02225">
    <property type="entry name" value="PA"/>
    <property type="match status" value="1"/>
</dbReference>
<dbReference type="OrthoDB" id="206201at2759"/>
<feature type="domain" description="PA" evidence="4">
    <location>
        <begin position="94"/>
        <end position="157"/>
    </location>
</feature>
<comment type="caution">
    <text evidence="5">The sequence shown here is derived from an EMBL/GenBank/DDBJ whole genome shotgun (WGS) entry which is preliminary data.</text>
</comment>
<evidence type="ECO:0000256" key="1">
    <source>
        <dbReference type="ARBA" id="ARBA00022729"/>
    </source>
</evidence>
<organism evidence="5 6">
    <name type="scientific">Caenorhabditis nigoni</name>
    <dbReference type="NCBI Taxonomy" id="1611254"/>
    <lineage>
        <taxon>Eukaryota</taxon>
        <taxon>Metazoa</taxon>
        <taxon>Ecdysozoa</taxon>
        <taxon>Nematoda</taxon>
        <taxon>Chromadorea</taxon>
        <taxon>Rhabditida</taxon>
        <taxon>Rhabditina</taxon>
        <taxon>Rhabditomorpha</taxon>
        <taxon>Rhabditoidea</taxon>
        <taxon>Rhabditidae</taxon>
        <taxon>Peloderinae</taxon>
        <taxon>Caenorhabditis</taxon>
    </lineage>
</organism>
<dbReference type="InterPro" id="IPR037323">
    <property type="entry name" value="PRADC1-like_PA"/>
</dbReference>
<feature type="chain" id="PRO_5013781333" description="PA domain-containing protein" evidence="3">
    <location>
        <begin position="21"/>
        <end position="205"/>
    </location>
</feature>
<evidence type="ECO:0000259" key="4">
    <source>
        <dbReference type="Pfam" id="PF02225"/>
    </source>
</evidence>
<gene>
    <name evidence="5" type="primary">Cni-T07F12.2</name>
    <name evidence="5" type="synonym">Cnig_chr_X.g24203</name>
    <name evidence="5" type="ORF">B9Z55_024203</name>
</gene>
<sequence>MKRRGWQMFVLLIFIGFIDAKIPKEYEEVEDHNNILFTVTEPYMLAYTYQMKHAFMLGTHFPDGINKTMKHMDMVLADPINGCETLRNIIFVPTVILMERGGCSFTEKAIHGQKAGASVVMVTDSENIEYGPQQYYVNMIPDESLDRADIPCVFVASITGRYFRDHLEEGGSITLDLPVEKNHAPWVHHQKRAPWENWTEDRHFI</sequence>
<keyword evidence="6" id="KW-1185">Reference proteome</keyword>
<dbReference type="EMBL" id="PDUG01000006">
    <property type="protein sequence ID" value="PIC18240.1"/>
    <property type="molecule type" value="Genomic_DNA"/>
</dbReference>
<dbReference type="InterPro" id="IPR003137">
    <property type="entry name" value="PA_domain"/>
</dbReference>
<dbReference type="CDD" id="cd02127">
    <property type="entry name" value="PA_hPAP21_like"/>
    <property type="match status" value="1"/>
</dbReference>
<evidence type="ECO:0000313" key="5">
    <source>
        <dbReference type="EMBL" id="PIC18240.1"/>
    </source>
</evidence>
<evidence type="ECO:0000256" key="2">
    <source>
        <dbReference type="ARBA" id="ARBA00023180"/>
    </source>
</evidence>
<name>A0A2G5ST78_9PELO</name>
<dbReference type="PANTHER" id="PTHR22702">
    <property type="entry name" value="PROTEASE-ASSOCIATED DOMAIN-CONTAINING PROTEIN"/>
    <property type="match status" value="1"/>
</dbReference>
<dbReference type="PANTHER" id="PTHR22702:SF1">
    <property type="entry name" value="PROTEASE-ASSOCIATED DOMAIN-CONTAINING PROTEIN 1"/>
    <property type="match status" value="1"/>
</dbReference>
<reference evidence="6" key="1">
    <citation type="submission" date="2017-10" db="EMBL/GenBank/DDBJ databases">
        <title>Rapid genome shrinkage in a self-fertile nematode reveals novel sperm competition proteins.</title>
        <authorList>
            <person name="Yin D."/>
            <person name="Schwarz E.M."/>
            <person name="Thomas C.G."/>
            <person name="Felde R.L."/>
            <person name="Korf I.F."/>
            <person name="Cutter A.D."/>
            <person name="Schartner C.M."/>
            <person name="Ralston E.J."/>
            <person name="Meyer B.J."/>
            <person name="Haag E.S."/>
        </authorList>
    </citation>
    <scope>NUCLEOTIDE SEQUENCE [LARGE SCALE GENOMIC DNA]</scope>
    <source>
        <strain evidence="6">JU1422</strain>
    </source>
</reference>
<protein>
    <recommendedName>
        <fullName evidence="4">PA domain-containing protein</fullName>
    </recommendedName>
</protein>
<dbReference type="Proteomes" id="UP000230233">
    <property type="component" value="Chromosome X"/>
</dbReference>
<dbReference type="AlphaFoldDB" id="A0A2G5ST78"/>
<proteinExistence type="predicted"/>
<feature type="signal peptide" evidence="3">
    <location>
        <begin position="1"/>
        <end position="20"/>
    </location>
</feature>
<evidence type="ECO:0000313" key="6">
    <source>
        <dbReference type="Proteomes" id="UP000230233"/>
    </source>
</evidence>
<keyword evidence="1 3" id="KW-0732">Signal</keyword>